<evidence type="ECO:0000313" key="2">
    <source>
        <dbReference type="Proteomes" id="UP000247152"/>
    </source>
</evidence>
<proteinExistence type="predicted"/>
<dbReference type="Proteomes" id="UP000247152">
    <property type="component" value="Unassembled WGS sequence"/>
</dbReference>
<dbReference type="AlphaFoldDB" id="A0A317U2N5"/>
<reference evidence="1 2" key="1">
    <citation type="submission" date="2018-05" db="EMBL/GenBank/DDBJ databases">
        <title>Legionella qingyii sp.nov., whole genome shotgun sequence.</title>
        <authorList>
            <person name="Wu H."/>
            <person name="Zhu Q."/>
            <person name="Hu C."/>
        </authorList>
    </citation>
    <scope>NUCLEOTIDE SEQUENCE [LARGE SCALE GENOMIC DNA]</scope>
    <source>
        <strain evidence="1 2">HEB18</strain>
    </source>
</reference>
<evidence type="ECO:0000313" key="1">
    <source>
        <dbReference type="EMBL" id="PWY56313.1"/>
    </source>
</evidence>
<gene>
    <name evidence="1" type="ORF">DGG96_07405</name>
</gene>
<protein>
    <submittedName>
        <fullName evidence="1">Uncharacterized protein</fullName>
    </submittedName>
</protein>
<accession>A0A317U2N5</accession>
<name>A0A317U2N5_9GAMM</name>
<comment type="caution">
    <text evidence="1">The sequence shown here is derived from an EMBL/GenBank/DDBJ whole genome shotgun (WGS) entry which is preliminary data.</text>
</comment>
<sequence length="109" mass="12279">MDLLLGAVIEGVQQTGLLFKQNQVLFNALDLMRIGDSHSVFEQHLSSLSVGHLVLILVYYEATKDLLQVHELMVVVFLAPCVHPSHQRARRIMRMLAVLFIKPSTDLSI</sequence>
<organism evidence="1 2">
    <name type="scientific">Legionella qingyii</name>
    <dbReference type="NCBI Taxonomy" id="2184757"/>
    <lineage>
        <taxon>Bacteria</taxon>
        <taxon>Pseudomonadati</taxon>
        <taxon>Pseudomonadota</taxon>
        <taxon>Gammaproteobacteria</taxon>
        <taxon>Legionellales</taxon>
        <taxon>Legionellaceae</taxon>
        <taxon>Legionella</taxon>
    </lineage>
</organism>
<dbReference type="EMBL" id="QHJG01000009">
    <property type="protein sequence ID" value="PWY56313.1"/>
    <property type="molecule type" value="Genomic_DNA"/>
</dbReference>